<keyword evidence="3" id="KW-1185">Reference proteome</keyword>
<comment type="caution">
    <text evidence="2">The sequence shown here is derived from an EMBL/GenBank/DDBJ whole genome shotgun (WGS) entry which is preliminary data.</text>
</comment>
<reference evidence="2 3" key="1">
    <citation type="journal article" date="2021" name="Environ. Microbiol.">
        <title>Gene family expansions and transcriptome signatures uncover fungal adaptations to wood decay.</title>
        <authorList>
            <person name="Hage H."/>
            <person name="Miyauchi S."/>
            <person name="Viragh M."/>
            <person name="Drula E."/>
            <person name="Min B."/>
            <person name="Chaduli D."/>
            <person name="Navarro D."/>
            <person name="Favel A."/>
            <person name="Norest M."/>
            <person name="Lesage-Meessen L."/>
            <person name="Balint B."/>
            <person name="Merenyi Z."/>
            <person name="de Eugenio L."/>
            <person name="Morin E."/>
            <person name="Martinez A.T."/>
            <person name="Baldrian P."/>
            <person name="Stursova M."/>
            <person name="Martinez M.J."/>
            <person name="Novotny C."/>
            <person name="Magnuson J.K."/>
            <person name="Spatafora J.W."/>
            <person name="Maurice S."/>
            <person name="Pangilinan J."/>
            <person name="Andreopoulos W."/>
            <person name="LaButti K."/>
            <person name="Hundley H."/>
            <person name="Na H."/>
            <person name="Kuo A."/>
            <person name="Barry K."/>
            <person name="Lipzen A."/>
            <person name="Henrissat B."/>
            <person name="Riley R."/>
            <person name="Ahrendt S."/>
            <person name="Nagy L.G."/>
            <person name="Grigoriev I.V."/>
            <person name="Martin F."/>
            <person name="Rosso M.N."/>
        </authorList>
    </citation>
    <scope>NUCLEOTIDE SEQUENCE [LARGE SCALE GENOMIC DNA]</scope>
    <source>
        <strain evidence="2 3">CIRM-BRFM 1785</strain>
    </source>
</reference>
<dbReference type="GeneID" id="71999913"/>
<dbReference type="RefSeq" id="XP_047780422.1">
    <property type="nucleotide sequence ID" value="XM_047919181.1"/>
</dbReference>
<feature type="region of interest" description="Disordered" evidence="1">
    <location>
        <begin position="150"/>
        <end position="170"/>
    </location>
</feature>
<evidence type="ECO:0000313" key="2">
    <source>
        <dbReference type="EMBL" id="KAH9838507.1"/>
    </source>
</evidence>
<name>A0ABQ8KK55_9APHY</name>
<evidence type="ECO:0000256" key="1">
    <source>
        <dbReference type="SAM" id="MobiDB-lite"/>
    </source>
</evidence>
<accession>A0ABQ8KK55</accession>
<proteinExistence type="predicted"/>
<organism evidence="2 3">
    <name type="scientific">Rhodofomes roseus</name>
    <dbReference type="NCBI Taxonomy" id="34475"/>
    <lineage>
        <taxon>Eukaryota</taxon>
        <taxon>Fungi</taxon>
        <taxon>Dikarya</taxon>
        <taxon>Basidiomycota</taxon>
        <taxon>Agaricomycotina</taxon>
        <taxon>Agaricomycetes</taxon>
        <taxon>Polyporales</taxon>
        <taxon>Rhodofomes</taxon>
    </lineage>
</organism>
<dbReference type="EMBL" id="JADCUA010000007">
    <property type="protein sequence ID" value="KAH9838507.1"/>
    <property type="molecule type" value="Genomic_DNA"/>
</dbReference>
<feature type="region of interest" description="Disordered" evidence="1">
    <location>
        <begin position="599"/>
        <end position="638"/>
    </location>
</feature>
<dbReference type="Proteomes" id="UP000814176">
    <property type="component" value="Unassembled WGS sequence"/>
</dbReference>
<feature type="region of interest" description="Disordered" evidence="1">
    <location>
        <begin position="363"/>
        <end position="577"/>
    </location>
</feature>
<dbReference type="Gene3D" id="1.10.287.1490">
    <property type="match status" value="1"/>
</dbReference>
<sequence>MSSIGSMFRRAPTPLRSAPSSGPMEAMAAKKQEQIEELVAKSRTLEHTIDRLRQALSEEQRRGSDAVAGLQKRFQQERAEWISGCDAIQAIHRLAHARTVIELDRERMAVLKEREGTRLERLARLQRDYRLVSFQRREFDLEKRVSDLERELEDQQRTHEEETRDLSGELEERCATLTAQLEDTAKELVTASKSKDTAEDALSKLRIEHNALVASTSSSTTNLERTTLHLEGLKSSYAELETKHGEAERTNADLRRQLEKWRTLESREGAEMDTLRRSRIELEVRVKELESRVEELEGEVTERNEFNEKAKAKVARYKTHIEQYKTSMQEHQNALDEARADADKAEMEAEEVKERLLRVEAELHALRTTSNARPPNKPSPADPVRVPPSISDHEGDDIADEEAPSSSAPPTPPRKSKSQQRGAASSQQVNDSDDDDVVMVEADSPPKAQEAKKKRGRPRKRQPEEDGNDEVVAKPTAGRKGKRKATDVNDSDDEPPPKKSKGKAKDKGDADEDEEPPKAKTKTKKPSASTNGKPTAPQKAKPGRKGSVSNAAPATTVDEDDEEAAPTPTKGKKRRIKLFPASQPVSFDWVELSQTGGALDIPSRLSPVKETNTVPPRSVYGGRGSSAFGSFGSLGGRR</sequence>
<evidence type="ECO:0000313" key="3">
    <source>
        <dbReference type="Proteomes" id="UP000814176"/>
    </source>
</evidence>
<gene>
    <name evidence="2" type="ORF">C8Q71DRAFT_533552</name>
</gene>
<feature type="region of interest" description="Disordered" evidence="1">
    <location>
        <begin position="1"/>
        <end position="33"/>
    </location>
</feature>
<feature type="compositionally biased region" description="Acidic residues" evidence="1">
    <location>
        <begin position="394"/>
        <end position="403"/>
    </location>
</feature>
<protein>
    <submittedName>
        <fullName evidence="2">Uncharacterized protein</fullName>
    </submittedName>
</protein>